<proteinExistence type="predicted"/>
<gene>
    <name evidence="1" type="ordered locus">Desal_0784</name>
</gene>
<dbReference type="Pfam" id="PF04463">
    <property type="entry name" value="2-thiour_desulf"/>
    <property type="match status" value="1"/>
</dbReference>
<dbReference type="HOGENOM" id="CLU_076318_1_1_7"/>
<evidence type="ECO:0000313" key="1">
    <source>
        <dbReference type="EMBL" id="ACS78850.1"/>
    </source>
</evidence>
<dbReference type="OrthoDB" id="495783at2"/>
<dbReference type="eggNOG" id="COG1683">
    <property type="taxonomic scope" value="Bacteria"/>
</dbReference>
<dbReference type="KEGG" id="dsa:Desal_0784"/>
<dbReference type="Proteomes" id="UP000002601">
    <property type="component" value="Chromosome"/>
</dbReference>
<name>C6BZ26_MARSD</name>
<dbReference type="RefSeq" id="WP_015850669.1">
    <property type="nucleotide sequence ID" value="NC_012881.1"/>
</dbReference>
<accession>C6BZ26</accession>
<dbReference type="PANTHER" id="PTHR30087">
    <property type="entry name" value="INNER MEMBRANE PROTEIN"/>
    <property type="match status" value="1"/>
</dbReference>
<dbReference type="STRING" id="526222.Desal_0784"/>
<dbReference type="PANTHER" id="PTHR30087:SF1">
    <property type="entry name" value="HYPOTHETICAL CYTOSOLIC PROTEIN"/>
    <property type="match status" value="1"/>
</dbReference>
<organism evidence="1 2">
    <name type="scientific">Maridesulfovibrio salexigens (strain ATCC 14822 / DSM 2638 / NCIMB 8403 / VKM B-1763)</name>
    <name type="common">Desulfovibrio salexigens</name>
    <dbReference type="NCBI Taxonomy" id="526222"/>
    <lineage>
        <taxon>Bacteria</taxon>
        <taxon>Pseudomonadati</taxon>
        <taxon>Thermodesulfobacteriota</taxon>
        <taxon>Desulfovibrionia</taxon>
        <taxon>Desulfovibrionales</taxon>
        <taxon>Desulfovibrionaceae</taxon>
        <taxon>Maridesulfovibrio</taxon>
    </lineage>
</organism>
<sequence length="134" mass="14257">MYIVSGCLAGLCCRYDGGDNADERVMQLVSEGKAIPVCPEQLGGLTTPRPPCEIVEGKVLSDQGEDVTELFWRGAEEALKLAKLAGSKKAILKARSPSCGIGKIYDGTFGGNLIDGDGLFAAMLRKEGFELETE</sequence>
<dbReference type="AlphaFoldDB" id="C6BZ26"/>
<reference evidence="1 2" key="1">
    <citation type="submission" date="2009-06" db="EMBL/GenBank/DDBJ databases">
        <title>Complete sequence of Desulfovibrio salexigens DSM 2638.</title>
        <authorList>
            <consortium name="US DOE Joint Genome Institute"/>
            <person name="Lucas S."/>
            <person name="Copeland A."/>
            <person name="Lapidus A."/>
            <person name="Glavina del Rio T."/>
            <person name="Tice H."/>
            <person name="Bruce D."/>
            <person name="Goodwin L."/>
            <person name="Pitluck S."/>
            <person name="Munk A.C."/>
            <person name="Brettin T."/>
            <person name="Detter J.C."/>
            <person name="Han C."/>
            <person name="Tapia R."/>
            <person name="Larimer F."/>
            <person name="Land M."/>
            <person name="Hauser L."/>
            <person name="Kyrpides N."/>
            <person name="Anderson I."/>
            <person name="Wall J.D."/>
            <person name="Arkin A.P."/>
            <person name="Dehal P."/>
            <person name="Chivian D."/>
            <person name="Giles B."/>
            <person name="Hazen T.C."/>
        </authorList>
    </citation>
    <scope>NUCLEOTIDE SEQUENCE [LARGE SCALE GENOMIC DNA]</scope>
    <source>
        <strain evidence="2">ATCC 14822 / DSM 2638 / NCIMB 8403 / VKM B-1763</strain>
    </source>
</reference>
<dbReference type="InterPro" id="IPR007553">
    <property type="entry name" value="2-thiour_desulf"/>
</dbReference>
<protein>
    <submittedName>
        <fullName evidence="1">Uncharacterized protein</fullName>
    </submittedName>
</protein>
<keyword evidence="2" id="KW-1185">Reference proteome</keyword>
<evidence type="ECO:0000313" key="2">
    <source>
        <dbReference type="Proteomes" id="UP000002601"/>
    </source>
</evidence>
<dbReference type="EMBL" id="CP001649">
    <property type="protein sequence ID" value="ACS78850.1"/>
    <property type="molecule type" value="Genomic_DNA"/>
</dbReference>